<protein>
    <submittedName>
        <fullName evidence="3">DNA protecting protein, DprA family</fullName>
    </submittedName>
</protein>
<dbReference type="RefSeq" id="WP_039650080.1">
    <property type="nucleotide sequence ID" value="NZ_CP007770.1"/>
</dbReference>
<dbReference type="KEGG" id="cis:CINS_0819"/>
<dbReference type="EMBL" id="CP007770">
    <property type="protein sequence ID" value="AJC87783.1"/>
    <property type="molecule type" value="Genomic_DNA"/>
</dbReference>
<feature type="domain" description="Smf/DprA SLOG" evidence="2">
    <location>
        <begin position="64"/>
        <end position="275"/>
    </location>
</feature>
<dbReference type="InterPro" id="IPR057666">
    <property type="entry name" value="DrpA_SLOG"/>
</dbReference>
<dbReference type="GeneID" id="74431615"/>
<organism evidence="3 4">
    <name type="scientific">Campylobacter insulaenigrae NCTC 12927</name>
    <dbReference type="NCBI Taxonomy" id="1031564"/>
    <lineage>
        <taxon>Bacteria</taxon>
        <taxon>Pseudomonadati</taxon>
        <taxon>Campylobacterota</taxon>
        <taxon>Epsilonproteobacteria</taxon>
        <taxon>Campylobacterales</taxon>
        <taxon>Campylobacteraceae</taxon>
        <taxon>Campylobacter</taxon>
    </lineage>
</organism>
<evidence type="ECO:0000313" key="4">
    <source>
        <dbReference type="Proteomes" id="UP000031163"/>
    </source>
</evidence>
<dbReference type="Gene3D" id="3.40.50.450">
    <property type="match status" value="1"/>
</dbReference>
<name>A0A0A8H0R9_9BACT</name>
<dbReference type="PANTHER" id="PTHR43022">
    <property type="entry name" value="PROTEIN SMF"/>
    <property type="match status" value="1"/>
</dbReference>
<dbReference type="SUPFAM" id="SSF102405">
    <property type="entry name" value="MCP/YpsA-like"/>
    <property type="match status" value="1"/>
</dbReference>
<reference evidence="3 4" key="1">
    <citation type="journal article" date="2014" name="Genome Biol. Evol.">
        <title>Comparative Genomics of the Campylobacter lari Group.</title>
        <authorList>
            <person name="Miller W.G."/>
            <person name="Yee E."/>
            <person name="Chapman M.H."/>
            <person name="Smith T.P."/>
            <person name="Bono J.L."/>
            <person name="Huynh S."/>
            <person name="Parker C.T."/>
            <person name="Vandamme P."/>
            <person name="Luong K."/>
            <person name="Korlach J."/>
        </authorList>
    </citation>
    <scope>NUCLEOTIDE SEQUENCE [LARGE SCALE GENOMIC DNA]</scope>
    <source>
        <strain evidence="3 4">NCTC 12927</strain>
    </source>
</reference>
<dbReference type="PANTHER" id="PTHR43022:SF1">
    <property type="entry name" value="PROTEIN SMF"/>
    <property type="match status" value="1"/>
</dbReference>
<accession>A0A0A8H0R9</accession>
<dbReference type="InterPro" id="IPR003488">
    <property type="entry name" value="DprA"/>
</dbReference>
<comment type="similarity">
    <text evidence="1">Belongs to the DprA/Smf family.</text>
</comment>
<proteinExistence type="inferred from homology"/>
<evidence type="ECO:0000313" key="3">
    <source>
        <dbReference type="EMBL" id="AJC87783.1"/>
    </source>
</evidence>
<dbReference type="STRING" id="1031564.CINS_0819"/>
<dbReference type="GO" id="GO:0009294">
    <property type="term" value="P:DNA-mediated transformation"/>
    <property type="evidence" value="ECO:0007669"/>
    <property type="project" value="InterPro"/>
</dbReference>
<gene>
    <name evidence="3" type="ORF">CINS_0819</name>
</gene>
<dbReference type="Proteomes" id="UP000031163">
    <property type="component" value="Chromosome"/>
</dbReference>
<evidence type="ECO:0000259" key="2">
    <source>
        <dbReference type="Pfam" id="PF02481"/>
    </source>
</evidence>
<dbReference type="HOGENOM" id="CLU_029601_3_0_7"/>
<dbReference type="AlphaFoldDB" id="A0A0A8H0R9"/>
<evidence type="ECO:0000256" key="1">
    <source>
        <dbReference type="ARBA" id="ARBA00006525"/>
    </source>
</evidence>
<dbReference type="Pfam" id="PF02481">
    <property type="entry name" value="DNA_processg_A"/>
    <property type="match status" value="1"/>
</dbReference>
<sequence length="276" mass="31537">MLSLNAINLYEEMLKYEFVWSSIKNSSLKKFKDLQIIQQDFTSQDTKEKIQDFLLKLDKKDFSILTEYNYQFPKNLKDTYIKSLYYKGNLDLLSKPRKIAIVGARNATEDGIKRAIKLSKELSNKGFIIVSGLAHGIDTAAMKSTLKNNGNLIGVIGTPINEYYPIENKELQDEIANKHLLVSHVPFYKYSKQPFSTKKFYFPERNAVMAAISDATVIVEASETSGTLTQARACIEIGRKLFILNSCFENGLKWPYTYEKKGAIRVKKIEDILDNL</sequence>